<dbReference type="EMBL" id="CP076544">
    <property type="protein sequence ID" value="QWS33051.1"/>
    <property type="molecule type" value="Genomic_DNA"/>
</dbReference>
<evidence type="ECO:0000313" key="2">
    <source>
        <dbReference type="Proteomes" id="UP000681794"/>
    </source>
</evidence>
<organism evidence="1 2">
    <name type="scientific">Curtobacterium aetherium</name>
    <dbReference type="NCBI Taxonomy" id="2841594"/>
    <lineage>
        <taxon>Bacteria</taxon>
        <taxon>Bacillati</taxon>
        <taxon>Actinomycetota</taxon>
        <taxon>Actinomycetes</taxon>
        <taxon>Micrococcales</taxon>
        <taxon>Microbacteriaceae</taxon>
        <taxon>Curtobacterium</taxon>
    </lineage>
</organism>
<name>A0ACD1E2Q6_9MICO</name>
<sequence>MPAQMLSAEHVGWCRYCLAVARNRRHREQVPVKVRIGRALIWPLKPPARDSEHAWDLEAVAREERDVRTGLLSAGVALLPLGAALLAALNLLQQAHGDTRLTLAVLQNLSLTSLAFAVLFGLSTAVSAGLAIGFSSVSGDRSMPPSVRRAASLGSTALLIVTFYTQTATVFLFALGICYFFWRFPPKWLRARDRQQSGLPVEEWLQGSQPQDRVLRQLWQKARQHPAEMRPIAEKVLSRQENIAQHRVPGLLSAAWVVLWAIFGTYGYSLLTTPVQLAPLESVTFGKGASEVGYIFADSDSGGIFVYRDMRSVRRLDSATITARQLCWSPPSIFSRTLISAFNHEKRPAGRAEC</sequence>
<proteinExistence type="predicted"/>
<dbReference type="Proteomes" id="UP000681794">
    <property type="component" value="Chromosome"/>
</dbReference>
<evidence type="ECO:0000313" key="1">
    <source>
        <dbReference type="EMBL" id="QWS33051.1"/>
    </source>
</evidence>
<gene>
    <name evidence="1" type="ORF">KM842_12425</name>
</gene>
<protein>
    <submittedName>
        <fullName evidence="1">Uncharacterized protein</fullName>
    </submittedName>
</protein>
<keyword evidence="2" id="KW-1185">Reference proteome</keyword>
<accession>A0ACD1E2Q6</accession>
<reference evidence="1" key="1">
    <citation type="submission" date="2021-06" db="EMBL/GenBank/DDBJ databases">
        <authorList>
            <person name="Ellington A.J."/>
            <person name="Bryan N.C."/>
            <person name="Christner B.C."/>
            <person name="Reisch C.R."/>
        </authorList>
    </citation>
    <scope>NUCLEOTIDE SEQUENCE</scope>
    <source>
        <strain evidence="1">L6-1</strain>
    </source>
</reference>